<evidence type="ECO:0000313" key="1">
    <source>
        <dbReference type="EMBL" id="CAG8535749.1"/>
    </source>
</evidence>
<protein>
    <submittedName>
        <fullName evidence="1">13713_t:CDS:1</fullName>
    </submittedName>
</protein>
<name>A0ACA9LKI9_9GLOM</name>
<gene>
    <name evidence="1" type="ORF">ACOLOM_LOCUS4263</name>
</gene>
<accession>A0ACA9LKI9</accession>
<keyword evidence="2" id="KW-1185">Reference proteome</keyword>
<dbReference type="EMBL" id="CAJVPT010006898">
    <property type="protein sequence ID" value="CAG8535749.1"/>
    <property type="molecule type" value="Genomic_DNA"/>
</dbReference>
<organism evidence="1 2">
    <name type="scientific">Acaulospora colombiana</name>
    <dbReference type="NCBI Taxonomy" id="27376"/>
    <lineage>
        <taxon>Eukaryota</taxon>
        <taxon>Fungi</taxon>
        <taxon>Fungi incertae sedis</taxon>
        <taxon>Mucoromycota</taxon>
        <taxon>Glomeromycotina</taxon>
        <taxon>Glomeromycetes</taxon>
        <taxon>Diversisporales</taxon>
        <taxon>Acaulosporaceae</taxon>
        <taxon>Acaulospora</taxon>
    </lineage>
</organism>
<evidence type="ECO:0000313" key="2">
    <source>
        <dbReference type="Proteomes" id="UP000789525"/>
    </source>
</evidence>
<proteinExistence type="predicted"/>
<sequence length="78" mass="8901">FEIIGEEVTGRDDYAIKKVFDNLDEKLICITEEKQSDIAKDICKIPCNSIADITQTRENEAIDDEFDYPCGVITTKLR</sequence>
<feature type="non-terminal residue" evidence="1">
    <location>
        <position position="1"/>
    </location>
</feature>
<comment type="caution">
    <text evidence="1">The sequence shown here is derived from an EMBL/GenBank/DDBJ whole genome shotgun (WGS) entry which is preliminary data.</text>
</comment>
<dbReference type="Proteomes" id="UP000789525">
    <property type="component" value="Unassembled WGS sequence"/>
</dbReference>
<reference evidence="1" key="1">
    <citation type="submission" date="2021-06" db="EMBL/GenBank/DDBJ databases">
        <authorList>
            <person name="Kallberg Y."/>
            <person name="Tangrot J."/>
            <person name="Rosling A."/>
        </authorList>
    </citation>
    <scope>NUCLEOTIDE SEQUENCE</scope>
    <source>
        <strain evidence="1">CL356</strain>
    </source>
</reference>